<sequence length="606" mass="61609">MKKIINKGLVLALIAMMGFASVDCQKKKTDNTGLLLAALFFLNQPEYTVVLTGTLKGADNLPMKDGKVSISDAEGSSFLSGGQGTISDFTSCFTAGAPPASGTVDGEFTLLFKTPSLNGKLAFAPNDAASATNANGCSGNTPATTYILSLPASDFTNAPGAPGILSVNLKLEDRQNVDQVSLSGNSGYSITVKSINVFVKGEYTLQSPTVGENVCDGRRLGGGPRIVSGSLTGSETWSGGILLQGTVFVESGVTINVAPGTAIFGQRGSSIFFKRGSKLVANGTAADPICWSSASSLGSRFPGDWGGIVTIGDSGATRGSNTEGTSPQAYGGTGSLPGTSNLEMSYNIVEFGGNEVAPGDELNNLSLYASNTTLNHVQAHRGLDDQIEAWGGTGSWNNILATGGLDDDLDLDEGFGGPTLGSGATITNFISHKYPAACGGSVSTDPHGLEWDGIHSDGGVACGSPGAGLIARCTTATLNKFTLIGAGISGGQAGRLREGVQATLTNGVAYGHALGFRVDTATAGTAATATSVRGQSGQTTTGAGTLLTVTYDITSLPIVSDGGINTETNCGFAATKPDYTLVSGFTGLGGAVDGKWWDGWAVFRAR</sequence>
<name>A0ABY2NUN8_9LEPT</name>
<evidence type="ECO:0000313" key="3">
    <source>
        <dbReference type="EMBL" id="TGM61779.1"/>
    </source>
</evidence>
<organism evidence="3 4">
    <name type="scientific">Leptospira vanthielii</name>
    <dbReference type="NCBI Taxonomy" id="293085"/>
    <lineage>
        <taxon>Bacteria</taxon>
        <taxon>Pseudomonadati</taxon>
        <taxon>Spirochaetota</taxon>
        <taxon>Spirochaetia</taxon>
        <taxon>Leptospirales</taxon>
        <taxon>Leptospiraceae</taxon>
        <taxon>Leptospira</taxon>
    </lineage>
</organism>
<feature type="chain" id="PRO_5045188452" description="Lipoprotein" evidence="2">
    <location>
        <begin position="23"/>
        <end position="606"/>
    </location>
</feature>
<evidence type="ECO:0000256" key="1">
    <source>
        <dbReference type="SAM" id="MobiDB-lite"/>
    </source>
</evidence>
<dbReference type="PANTHER" id="PTHR41339">
    <property type="entry name" value="LIPL48"/>
    <property type="match status" value="1"/>
</dbReference>
<accession>A0ABY2NUN8</accession>
<feature type="signal peptide" evidence="2">
    <location>
        <begin position="1"/>
        <end position="22"/>
    </location>
</feature>
<evidence type="ECO:0000256" key="2">
    <source>
        <dbReference type="SAM" id="SignalP"/>
    </source>
</evidence>
<gene>
    <name evidence="3" type="ORF">EHQ95_00270</name>
</gene>
<comment type="caution">
    <text evidence="3">The sequence shown here is derived from an EMBL/GenBank/DDBJ whole genome shotgun (WGS) entry which is preliminary data.</text>
</comment>
<dbReference type="RefSeq" id="WP_135656365.1">
    <property type="nucleotide sequence ID" value="NZ_RQHF01000005.1"/>
</dbReference>
<dbReference type="Proteomes" id="UP000298112">
    <property type="component" value="Unassembled WGS sequence"/>
</dbReference>
<keyword evidence="4" id="KW-1185">Reference proteome</keyword>
<feature type="compositionally biased region" description="Polar residues" evidence="1">
    <location>
        <begin position="317"/>
        <end position="328"/>
    </location>
</feature>
<reference evidence="4" key="1">
    <citation type="journal article" date="2019" name="PLoS Negl. Trop. Dis.">
        <title>Revisiting the worldwide diversity of Leptospira species in the environment.</title>
        <authorList>
            <person name="Vincent A.T."/>
            <person name="Schiettekatte O."/>
            <person name="Bourhy P."/>
            <person name="Veyrier F.J."/>
            <person name="Picardeau M."/>
        </authorList>
    </citation>
    <scope>NUCLEOTIDE SEQUENCE [LARGE SCALE GENOMIC DNA]</scope>
    <source>
        <strain evidence="4">201601955</strain>
    </source>
</reference>
<dbReference type="EMBL" id="RQHF01000005">
    <property type="protein sequence ID" value="TGM61779.1"/>
    <property type="molecule type" value="Genomic_DNA"/>
</dbReference>
<keyword evidence="2" id="KW-0732">Signal</keyword>
<evidence type="ECO:0000313" key="4">
    <source>
        <dbReference type="Proteomes" id="UP000298112"/>
    </source>
</evidence>
<dbReference type="PANTHER" id="PTHR41339:SF1">
    <property type="entry name" value="SECRETED PROTEIN"/>
    <property type="match status" value="1"/>
</dbReference>
<evidence type="ECO:0008006" key="5">
    <source>
        <dbReference type="Google" id="ProtNLM"/>
    </source>
</evidence>
<protein>
    <recommendedName>
        <fullName evidence="5">Lipoprotein</fullName>
    </recommendedName>
</protein>
<feature type="region of interest" description="Disordered" evidence="1">
    <location>
        <begin position="312"/>
        <end position="335"/>
    </location>
</feature>
<proteinExistence type="predicted"/>